<dbReference type="Proteomes" id="UP000198649">
    <property type="component" value="Unassembled WGS sequence"/>
</dbReference>
<dbReference type="RefSeq" id="WP_091115029.1">
    <property type="nucleotide sequence ID" value="NZ_BKAF01000016.1"/>
</dbReference>
<evidence type="ECO:0000313" key="2">
    <source>
        <dbReference type="Proteomes" id="UP000198649"/>
    </source>
</evidence>
<dbReference type="EMBL" id="FOQG01000013">
    <property type="protein sequence ID" value="SFI79728.1"/>
    <property type="molecule type" value="Genomic_DNA"/>
</dbReference>
<name>A0A1I3L4X3_9ACTN</name>
<accession>A0A1I3L4X3</accession>
<evidence type="ECO:0000313" key="1">
    <source>
        <dbReference type="EMBL" id="SFI79728.1"/>
    </source>
</evidence>
<keyword evidence="2" id="KW-1185">Reference proteome</keyword>
<organism evidence="1 2">
    <name type="scientific">Nocardioides psychrotolerans</name>
    <dbReference type="NCBI Taxonomy" id="1005945"/>
    <lineage>
        <taxon>Bacteria</taxon>
        <taxon>Bacillati</taxon>
        <taxon>Actinomycetota</taxon>
        <taxon>Actinomycetes</taxon>
        <taxon>Propionibacteriales</taxon>
        <taxon>Nocardioidaceae</taxon>
        <taxon>Nocardioides</taxon>
    </lineage>
</organism>
<proteinExistence type="predicted"/>
<sequence>MITNIITTNPSIQTTASDCGMPVCGHVVLGTTWVTGQRSVDLRIPVIARLRAVAPKGHMGIAAYVPGVHAWSPPV</sequence>
<dbReference type="OrthoDB" id="3790624at2"/>
<gene>
    <name evidence="1" type="ORF">SAMN05216561_11326</name>
</gene>
<protein>
    <submittedName>
        <fullName evidence="1">Uncharacterized protein</fullName>
    </submittedName>
</protein>
<dbReference type="AlphaFoldDB" id="A0A1I3L4X3"/>
<dbReference type="STRING" id="1005945.SAMN05216561_11326"/>
<reference evidence="1 2" key="1">
    <citation type="submission" date="2016-10" db="EMBL/GenBank/DDBJ databases">
        <authorList>
            <person name="de Groot N.N."/>
        </authorList>
    </citation>
    <scope>NUCLEOTIDE SEQUENCE [LARGE SCALE GENOMIC DNA]</scope>
    <source>
        <strain evidence="1 2">CGMCC 1.11156</strain>
    </source>
</reference>